<proteinExistence type="predicted"/>
<keyword evidence="1" id="KW-0472">Membrane</keyword>
<dbReference type="AlphaFoldDB" id="A0A3D9DZL3"/>
<evidence type="ECO:0000313" key="2">
    <source>
        <dbReference type="EMBL" id="REC96236.1"/>
    </source>
</evidence>
<protein>
    <submittedName>
        <fullName evidence="2">Uncharacterized protein</fullName>
    </submittedName>
</protein>
<feature type="transmembrane region" description="Helical" evidence="1">
    <location>
        <begin position="44"/>
        <end position="60"/>
    </location>
</feature>
<evidence type="ECO:0000313" key="3">
    <source>
        <dbReference type="Proteomes" id="UP000256334"/>
    </source>
</evidence>
<dbReference type="EMBL" id="QRDJ01000006">
    <property type="protein sequence ID" value="REC96236.1"/>
    <property type="molecule type" value="Genomic_DNA"/>
</dbReference>
<dbReference type="Proteomes" id="UP000256334">
    <property type="component" value="Unassembled WGS sequence"/>
</dbReference>
<accession>A0A3D9DZL3</accession>
<reference evidence="2 3" key="1">
    <citation type="submission" date="2018-07" db="EMBL/GenBank/DDBJ databases">
        <title>Genomic Encyclopedia of Type Strains, Phase IV (KMG-IV): sequencing the most valuable type-strain genomes for metagenomic binning, comparative biology and taxonomic classification.</title>
        <authorList>
            <person name="Goeker M."/>
        </authorList>
    </citation>
    <scope>NUCLEOTIDE SEQUENCE [LARGE SCALE GENOMIC DNA]</scope>
    <source>
        <strain evidence="2 3">DSM 14324</strain>
    </source>
</reference>
<keyword evidence="1" id="KW-1133">Transmembrane helix</keyword>
<keyword evidence="3" id="KW-1185">Reference proteome</keyword>
<evidence type="ECO:0000256" key="1">
    <source>
        <dbReference type="SAM" id="Phobius"/>
    </source>
</evidence>
<organism evidence="2 3">
    <name type="scientific">Kushneria indalinina DSM 14324</name>
    <dbReference type="NCBI Taxonomy" id="1122140"/>
    <lineage>
        <taxon>Bacteria</taxon>
        <taxon>Pseudomonadati</taxon>
        <taxon>Pseudomonadota</taxon>
        <taxon>Gammaproteobacteria</taxon>
        <taxon>Oceanospirillales</taxon>
        <taxon>Halomonadaceae</taxon>
        <taxon>Kushneria</taxon>
    </lineage>
</organism>
<name>A0A3D9DZL3_9GAMM</name>
<gene>
    <name evidence="2" type="ORF">C8D72_0916</name>
</gene>
<comment type="caution">
    <text evidence="2">The sequence shown here is derived from an EMBL/GenBank/DDBJ whole genome shotgun (WGS) entry which is preliminary data.</text>
</comment>
<keyword evidence="1" id="KW-0812">Transmembrane</keyword>
<sequence>MIDSCHDSIVIDKRLEILLEQANFVTVLDKLGYNHNKIPNLECYILGKMFLFVYLVLFIFKI</sequence>